<evidence type="ECO:0000313" key="1">
    <source>
        <dbReference type="EMBL" id="KAI0040608.1"/>
    </source>
</evidence>
<comment type="caution">
    <text evidence="1">The sequence shown here is derived from an EMBL/GenBank/DDBJ whole genome shotgun (WGS) entry which is preliminary data.</text>
</comment>
<gene>
    <name evidence="1" type="ORF">FA95DRAFT_852399</name>
</gene>
<organism evidence="1 2">
    <name type="scientific">Auriscalpium vulgare</name>
    <dbReference type="NCBI Taxonomy" id="40419"/>
    <lineage>
        <taxon>Eukaryota</taxon>
        <taxon>Fungi</taxon>
        <taxon>Dikarya</taxon>
        <taxon>Basidiomycota</taxon>
        <taxon>Agaricomycotina</taxon>
        <taxon>Agaricomycetes</taxon>
        <taxon>Russulales</taxon>
        <taxon>Auriscalpiaceae</taxon>
        <taxon>Auriscalpium</taxon>
    </lineage>
</organism>
<reference evidence="1" key="1">
    <citation type="submission" date="2021-02" db="EMBL/GenBank/DDBJ databases">
        <authorList>
            <consortium name="DOE Joint Genome Institute"/>
            <person name="Ahrendt S."/>
            <person name="Looney B.P."/>
            <person name="Miyauchi S."/>
            <person name="Morin E."/>
            <person name="Drula E."/>
            <person name="Courty P.E."/>
            <person name="Chicoki N."/>
            <person name="Fauchery L."/>
            <person name="Kohler A."/>
            <person name="Kuo A."/>
            <person name="Labutti K."/>
            <person name="Pangilinan J."/>
            <person name="Lipzen A."/>
            <person name="Riley R."/>
            <person name="Andreopoulos W."/>
            <person name="He G."/>
            <person name="Johnson J."/>
            <person name="Barry K.W."/>
            <person name="Grigoriev I.V."/>
            <person name="Nagy L."/>
            <person name="Hibbett D."/>
            <person name="Henrissat B."/>
            <person name="Matheny P.B."/>
            <person name="Labbe J."/>
            <person name="Martin F."/>
        </authorList>
    </citation>
    <scope>NUCLEOTIDE SEQUENCE</scope>
    <source>
        <strain evidence="1">FP105234-sp</strain>
    </source>
</reference>
<keyword evidence="2" id="KW-1185">Reference proteome</keyword>
<name>A0ACB8R9D4_9AGAM</name>
<proteinExistence type="predicted"/>
<evidence type="ECO:0000313" key="2">
    <source>
        <dbReference type="Proteomes" id="UP000814033"/>
    </source>
</evidence>
<dbReference type="EMBL" id="MU276182">
    <property type="protein sequence ID" value="KAI0040608.1"/>
    <property type="molecule type" value="Genomic_DNA"/>
</dbReference>
<accession>A0ACB8R9D4</accession>
<sequence>MPSPYNHSSTATMSVLQRMFRPPTAPSPTRSPTTAASKSSTIFVVKEKRSTPLVVPGRRSALDDLVTLTELAGEVSNMLQCTPAAAAASLLAAALKTIAAVKVNSSNNAYASRRSAFAWRGCRRRQCRRRSCLPTR</sequence>
<protein>
    <submittedName>
        <fullName evidence="1">Uncharacterized protein</fullName>
    </submittedName>
</protein>
<dbReference type="Proteomes" id="UP000814033">
    <property type="component" value="Unassembled WGS sequence"/>
</dbReference>
<reference evidence="1" key="2">
    <citation type="journal article" date="2022" name="New Phytol.">
        <title>Evolutionary transition to the ectomycorrhizal habit in the genomes of a hyperdiverse lineage of mushroom-forming fungi.</title>
        <authorList>
            <person name="Looney B."/>
            <person name="Miyauchi S."/>
            <person name="Morin E."/>
            <person name="Drula E."/>
            <person name="Courty P.E."/>
            <person name="Kohler A."/>
            <person name="Kuo A."/>
            <person name="LaButti K."/>
            <person name="Pangilinan J."/>
            <person name="Lipzen A."/>
            <person name="Riley R."/>
            <person name="Andreopoulos W."/>
            <person name="He G."/>
            <person name="Johnson J."/>
            <person name="Nolan M."/>
            <person name="Tritt A."/>
            <person name="Barry K.W."/>
            <person name="Grigoriev I.V."/>
            <person name="Nagy L.G."/>
            <person name="Hibbett D."/>
            <person name="Henrissat B."/>
            <person name="Matheny P.B."/>
            <person name="Labbe J."/>
            <person name="Martin F.M."/>
        </authorList>
    </citation>
    <scope>NUCLEOTIDE SEQUENCE</scope>
    <source>
        <strain evidence="1">FP105234-sp</strain>
    </source>
</reference>